<proteinExistence type="predicted"/>
<dbReference type="EMBL" id="JAGMUU010000037">
    <property type="protein sequence ID" value="KAH7115745.1"/>
    <property type="molecule type" value="Genomic_DNA"/>
</dbReference>
<gene>
    <name evidence="2" type="ORF">B0J13DRAFT_514551</name>
</gene>
<dbReference type="AlphaFoldDB" id="A0A9P9IDR3"/>
<feature type="region of interest" description="Disordered" evidence="1">
    <location>
        <begin position="45"/>
        <end position="144"/>
    </location>
</feature>
<feature type="compositionally biased region" description="Polar residues" evidence="1">
    <location>
        <begin position="122"/>
        <end position="144"/>
    </location>
</feature>
<evidence type="ECO:0000313" key="3">
    <source>
        <dbReference type="Proteomes" id="UP000717696"/>
    </source>
</evidence>
<name>A0A9P9IDR3_9HYPO</name>
<feature type="compositionally biased region" description="Basic and acidic residues" evidence="1">
    <location>
        <begin position="47"/>
        <end position="75"/>
    </location>
</feature>
<keyword evidence="3" id="KW-1185">Reference proteome</keyword>
<comment type="caution">
    <text evidence="2">The sequence shown here is derived from an EMBL/GenBank/DDBJ whole genome shotgun (WGS) entry which is preliminary data.</text>
</comment>
<dbReference type="OrthoDB" id="4842715at2759"/>
<organism evidence="2 3">
    <name type="scientific">Dactylonectria estremocensis</name>
    <dbReference type="NCBI Taxonomy" id="1079267"/>
    <lineage>
        <taxon>Eukaryota</taxon>
        <taxon>Fungi</taxon>
        <taxon>Dikarya</taxon>
        <taxon>Ascomycota</taxon>
        <taxon>Pezizomycotina</taxon>
        <taxon>Sordariomycetes</taxon>
        <taxon>Hypocreomycetidae</taxon>
        <taxon>Hypocreales</taxon>
        <taxon>Nectriaceae</taxon>
        <taxon>Dactylonectria</taxon>
    </lineage>
</organism>
<evidence type="ECO:0000256" key="1">
    <source>
        <dbReference type="SAM" id="MobiDB-lite"/>
    </source>
</evidence>
<dbReference type="Proteomes" id="UP000717696">
    <property type="component" value="Unassembled WGS sequence"/>
</dbReference>
<accession>A0A9P9IDR3</accession>
<reference evidence="2" key="1">
    <citation type="journal article" date="2021" name="Nat. Commun.">
        <title>Genetic determinants of endophytism in the Arabidopsis root mycobiome.</title>
        <authorList>
            <person name="Mesny F."/>
            <person name="Miyauchi S."/>
            <person name="Thiergart T."/>
            <person name="Pickel B."/>
            <person name="Atanasova L."/>
            <person name="Karlsson M."/>
            <person name="Huettel B."/>
            <person name="Barry K.W."/>
            <person name="Haridas S."/>
            <person name="Chen C."/>
            <person name="Bauer D."/>
            <person name="Andreopoulos W."/>
            <person name="Pangilinan J."/>
            <person name="LaButti K."/>
            <person name="Riley R."/>
            <person name="Lipzen A."/>
            <person name="Clum A."/>
            <person name="Drula E."/>
            <person name="Henrissat B."/>
            <person name="Kohler A."/>
            <person name="Grigoriev I.V."/>
            <person name="Martin F.M."/>
            <person name="Hacquard S."/>
        </authorList>
    </citation>
    <scope>NUCLEOTIDE SEQUENCE</scope>
    <source>
        <strain evidence="2">MPI-CAGE-AT-0021</strain>
    </source>
</reference>
<sequence>MRCGKARHDSGDCTVPEQCANCLGPHSANFAKCPAGPKKVHGVFRRLTKEQRDDVRVVGAETHRQRNVEAQRHALDPQQDSAGPQERSSPRAPQSGRVESAPKNHGQQQQTPAASRRPIPHTTPTLQSKPEVPTSSQLSTSTDY</sequence>
<protein>
    <submittedName>
        <fullName evidence="2">Uncharacterized protein</fullName>
    </submittedName>
</protein>
<evidence type="ECO:0000313" key="2">
    <source>
        <dbReference type="EMBL" id="KAH7115745.1"/>
    </source>
</evidence>